<dbReference type="EMBL" id="CACVKT020006490">
    <property type="protein sequence ID" value="CAC5402172.1"/>
    <property type="molecule type" value="Genomic_DNA"/>
</dbReference>
<evidence type="ECO:0000313" key="2">
    <source>
        <dbReference type="EMBL" id="CAC5402172.1"/>
    </source>
</evidence>
<dbReference type="AlphaFoldDB" id="A0A6J8D4I4"/>
<evidence type="ECO:0000256" key="1">
    <source>
        <dbReference type="SAM" id="MobiDB-lite"/>
    </source>
</evidence>
<proteinExistence type="predicted"/>
<feature type="region of interest" description="Disordered" evidence="1">
    <location>
        <begin position="206"/>
        <end position="233"/>
    </location>
</feature>
<evidence type="ECO:0000313" key="3">
    <source>
        <dbReference type="Proteomes" id="UP000507470"/>
    </source>
</evidence>
<gene>
    <name evidence="2" type="ORF">MCOR_36157</name>
</gene>
<protein>
    <submittedName>
        <fullName evidence="2">Uncharacterized protein</fullName>
    </submittedName>
</protein>
<dbReference type="OrthoDB" id="6211974at2759"/>
<accession>A0A6J8D4I4</accession>
<sequence>MWNELEHLVMHFEEALSHIDHKAVRTKWQEEMKKLEQSDWTSCHTVDISEHARDTFLKLLDDVEWCKKKLPKPDRLYKDVQDSQQVPSNKHVSVGPAKPLTIPTRPSEQTTTLSRPEKQTTTASRPETKTATLKQSRTTIIDSDMCPITPPMESTADVYWMQAIFVLIITDVGLSIQFYQRLRHMYDEMQNPTPVINAPLPPVINGQPAPPPPAPLRRSDRLRNTPDYYYNHM</sequence>
<feature type="region of interest" description="Disordered" evidence="1">
    <location>
        <begin position="77"/>
        <end position="136"/>
    </location>
</feature>
<feature type="compositionally biased region" description="Polar residues" evidence="1">
    <location>
        <begin position="104"/>
        <end position="136"/>
    </location>
</feature>
<reference evidence="2 3" key="1">
    <citation type="submission" date="2020-06" db="EMBL/GenBank/DDBJ databases">
        <authorList>
            <person name="Li R."/>
            <person name="Bekaert M."/>
        </authorList>
    </citation>
    <scope>NUCLEOTIDE SEQUENCE [LARGE SCALE GENOMIC DNA]</scope>
    <source>
        <strain evidence="3">wild</strain>
    </source>
</reference>
<name>A0A6J8D4I4_MYTCO</name>
<dbReference type="Proteomes" id="UP000507470">
    <property type="component" value="Unassembled WGS sequence"/>
</dbReference>
<feature type="compositionally biased region" description="Polar residues" evidence="1">
    <location>
        <begin position="82"/>
        <end position="91"/>
    </location>
</feature>
<organism evidence="2 3">
    <name type="scientific">Mytilus coruscus</name>
    <name type="common">Sea mussel</name>
    <dbReference type="NCBI Taxonomy" id="42192"/>
    <lineage>
        <taxon>Eukaryota</taxon>
        <taxon>Metazoa</taxon>
        <taxon>Spiralia</taxon>
        <taxon>Lophotrochozoa</taxon>
        <taxon>Mollusca</taxon>
        <taxon>Bivalvia</taxon>
        <taxon>Autobranchia</taxon>
        <taxon>Pteriomorphia</taxon>
        <taxon>Mytilida</taxon>
        <taxon>Mytiloidea</taxon>
        <taxon>Mytilidae</taxon>
        <taxon>Mytilinae</taxon>
        <taxon>Mytilus</taxon>
    </lineage>
</organism>
<keyword evidence="3" id="KW-1185">Reference proteome</keyword>